<dbReference type="InterPro" id="IPR054612">
    <property type="entry name" value="Phage_capsid-like_C"/>
</dbReference>
<dbReference type="Proteomes" id="UP001187066">
    <property type="component" value="Unassembled WGS sequence"/>
</dbReference>
<protein>
    <submittedName>
        <fullName evidence="3">Phage major capsid protein</fullName>
    </submittedName>
</protein>
<dbReference type="SUPFAM" id="SSF56563">
    <property type="entry name" value="Major capsid protein gp5"/>
    <property type="match status" value="1"/>
</dbReference>
<feature type="domain" description="Phage capsid-like C-terminal" evidence="2">
    <location>
        <begin position="130"/>
        <end position="397"/>
    </location>
</feature>
<dbReference type="EMBL" id="JAWLOF010000009">
    <property type="protein sequence ID" value="MDV7023712.1"/>
    <property type="molecule type" value="Genomic_DNA"/>
</dbReference>
<dbReference type="RefSeq" id="WP_151604743.1">
    <property type="nucleotide sequence ID" value="NZ_JAWLOF010000009.1"/>
</dbReference>
<evidence type="ECO:0000313" key="3">
    <source>
        <dbReference type="EMBL" id="MDV7023712.1"/>
    </source>
</evidence>
<comment type="subcellular location">
    <subcellularLocation>
        <location evidence="1">Virion</location>
    </subcellularLocation>
</comment>
<dbReference type="Gene3D" id="3.30.2400.10">
    <property type="entry name" value="Major capsid protein gp5"/>
    <property type="match status" value="1"/>
</dbReference>
<evidence type="ECO:0000313" key="4">
    <source>
        <dbReference type="Proteomes" id="UP001187066"/>
    </source>
</evidence>
<organism evidence="3 4">
    <name type="scientific">Atlantibacter subterraneus</name>
    <dbReference type="NCBI Taxonomy" id="255519"/>
    <lineage>
        <taxon>Bacteria</taxon>
        <taxon>Pseudomonadati</taxon>
        <taxon>Pseudomonadota</taxon>
        <taxon>Gammaproteobacteria</taxon>
        <taxon>Enterobacterales</taxon>
        <taxon>Enterobacteriaceae</taxon>
        <taxon>Atlantibacter</taxon>
    </lineage>
</organism>
<name>A0ABU4E3L2_9ENTR</name>
<keyword evidence="4" id="KW-1185">Reference proteome</keyword>
<gene>
    <name evidence="3" type="ORF">R4P48_13635</name>
</gene>
<dbReference type="InterPro" id="IPR024455">
    <property type="entry name" value="Phage_capsid"/>
</dbReference>
<evidence type="ECO:0000259" key="2">
    <source>
        <dbReference type="Pfam" id="PF05065"/>
    </source>
</evidence>
<sequence length="404" mass="43311">MSDVNDILKKVTASIEEATGKFNAKAEEALTEAKKNGKLSAETKETVDKMAVEFNALKDAEKTLKAALGELEQHVAQMPLANAAKVVETVGQVVINSEALKTFAASVEGGKRLSIPVNAALLSTGVADGVVEPQRLPGIDAAPKQRLFIRDLIAPGRTGAPAIFWVQQTGFTNAAKVVAEGTAKPYSDIQFATKITPVTTIAHMFKASKQILDDFAQLQSTVDAEMRYGLKYVEEQEILFGDGTGVHLHGIVPQATAFAAAFEVEQQNGIDDLRLAMLQAQLARFPASGHVLHFIDWAKIELTKDTLGRYILANPAALTGPTLWGLPVVATEAPAFQGKFLTGAFNAAAQLFDREDANVVISTENADDFEKNMISIRCEERLALAVKRPEAFIYGTFTAPAGGA</sequence>
<reference evidence="3 4" key="1">
    <citation type="submission" date="2023-10" db="EMBL/GenBank/DDBJ databases">
        <authorList>
            <person name="Dale J."/>
        </authorList>
    </citation>
    <scope>NUCLEOTIDE SEQUENCE [LARGE SCALE GENOMIC DNA]</scope>
    <source>
        <strain evidence="3 4">2023EL-00970</strain>
    </source>
</reference>
<dbReference type="Gene3D" id="3.30.2320.10">
    <property type="entry name" value="hypothetical protein PF0899 domain"/>
    <property type="match status" value="1"/>
</dbReference>
<dbReference type="NCBIfam" id="TIGR01554">
    <property type="entry name" value="major_cap_HK97"/>
    <property type="match status" value="1"/>
</dbReference>
<proteinExistence type="predicted"/>
<accession>A0ABU4E3L2</accession>
<comment type="caution">
    <text evidence="3">The sequence shown here is derived from an EMBL/GenBank/DDBJ whole genome shotgun (WGS) entry which is preliminary data.</text>
</comment>
<evidence type="ECO:0000256" key="1">
    <source>
        <dbReference type="ARBA" id="ARBA00004328"/>
    </source>
</evidence>
<dbReference type="Pfam" id="PF05065">
    <property type="entry name" value="Phage_capsid"/>
    <property type="match status" value="1"/>
</dbReference>